<feature type="domain" description="USP" evidence="8">
    <location>
        <begin position="233"/>
        <end position="634"/>
    </location>
</feature>
<dbReference type="STRING" id="6412.T1G356"/>
<evidence type="ECO:0000256" key="1">
    <source>
        <dbReference type="ARBA" id="ARBA00000707"/>
    </source>
</evidence>
<reference evidence="11" key="3">
    <citation type="submission" date="2015-06" db="UniProtKB">
        <authorList>
            <consortium name="EnsemblMetazoa"/>
        </authorList>
    </citation>
    <scope>IDENTIFICATION</scope>
</reference>
<dbReference type="eggNOG" id="KOG1867">
    <property type="taxonomic scope" value="Eukaryota"/>
</dbReference>
<dbReference type="PROSITE" id="PS00973">
    <property type="entry name" value="USP_2"/>
    <property type="match status" value="1"/>
</dbReference>
<dbReference type="Gene3D" id="3.90.70.10">
    <property type="entry name" value="Cysteine proteinases"/>
    <property type="match status" value="1"/>
</dbReference>
<name>T1G356_HELRO</name>
<feature type="compositionally biased region" description="Polar residues" evidence="7">
    <location>
        <begin position="640"/>
        <end position="661"/>
    </location>
</feature>
<dbReference type="SUPFAM" id="SSF54001">
    <property type="entry name" value="Cysteine proteinases"/>
    <property type="match status" value="1"/>
</dbReference>
<dbReference type="GO" id="GO:0004843">
    <property type="term" value="F:cysteine-type deubiquitinase activity"/>
    <property type="evidence" value="ECO:0000318"/>
    <property type="project" value="GO_Central"/>
</dbReference>
<evidence type="ECO:0000259" key="8">
    <source>
        <dbReference type="PROSITE" id="PS50235"/>
    </source>
</evidence>
<dbReference type="InterPro" id="IPR001394">
    <property type="entry name" value="Peptidase_C19_UCH"/>
</dbReference>
<dbReference type="EnsemblMetazoa" id="HelroT77936">
    <property type="protein sequence ID" value="HelroP77936"/>
    <property type="gene ID" value="HelroG77936"/>
</dbReference>
<evidence type="ECO:0000256" key="7">
    <source>
        <dbReference type="SAM" id="MobiDB-lite"/>
    </source>
</evidence>
<dbReference type="PROSITE" id="PS50271">
    <property type="entry name" value="ZF_UBP"/>
    <property type="match status" value="1"/>
</dbReference>
<evidence type="ECO:0000313" key="11">
    <source>
        <dbReference type="EnsemblMetazoa" id="HelroP77936"/>
    </source>
</evidence>
<organism evidence="11 12">
    <name type="scientific">Helobdella robusta</name>
    <name type="common">Californian leech</name>
    <dbReference type="NCBI Taxonomy" id="6412"/>
    <lineage>
        <taxon>Eukaryota</taxon>
        <taxon>Metazoa</taxon>
        <taxon>Spiralia</taxon>
        <taxon>Lophotrochozoa</taxon>
        <taxon>Annelida</taxon>
        <taxon>Clitellata</taxon>
        <taxon>Hirudinea</taxon>
        <taxon>Rhynchobdellida</taxon>
        <taxon>Glossiphoniidae</taxon>
        <taxon>Helobdella</taxon>
    </lineage>
</organism>
<dbReference type="EC" id="3.4.19.12" evidence="6"/>
<dbReference type="InterPro" id="IPR013083">
    <property type="entry name" value="Znf_RING/FYVE/PHD"/>
</dbReference>
<dbReference type="HOGENOM" id="CLU_008279_13_1_1"/>
<dbReference type="GO" id="GO:0016579">
    <property type="term" value="P:protein deubiquitination"/>
    <property type="evidence" value="ECO:0007669"/>
    <property type="project" value="InterPro"/>
</dbReference>
<evidence type="ECO:0000256" key="6">
    <source>
        <dbReference type="RuleBase" id="RU366025"/>
    </source>
</evidence>
<dbReference type="KEGG" id="hro:HELRODRAFT_77936"/>
<evidence type="ECO:0000313" key="10">
    <source>
        <dbReference type="EMBL" id="ESO05296.1"/>
    </source>
</evidence>
<accession>T1G356</accession>
<keyword evidence="6" id="KW-0378">Hydrolase</keyword>
<evidence type="ECO:0000256" key="3">
    <source>
        <dbReference type="ARBA" id="ARBA00022771"/>
    </source>
</evidence>
<dbReference type="InterPro" id="IPR028889">
    <property type="entry name" value="USP"/>
</dbReference>
<keyword evidence="12" id="KW-1185">Reference proteome</keyword>
<dbReference type="PANTHER" id="PTHR21646">
    <property type="entry name" value="UBIQUITIN CARBOXYL-TERMINAL HYDROLASE"/>
    <property type="match status" value="1"/>
</dbReference>
<dbReference type="SUPFAM" id="SSF57850">
    <property type="entry name" value="RING/U-box"/>
    <property type="match status" value="1"/>
</dbReference>
<keyword evidence="4" id="KW-0862">Zinc</keyword>
<dbReference type="InterPro" id="IPR001607">
    <property type="entry name" value="Znf_UBP"/>
</dbReference>
<dbReference type="GO" id="GO:0031647">
    <property type="term" value="P:regulation of protein stability"/>
    <property type="evidence" value="ECO:0000318"/>
    <property type="project" value="GO_Central"/>
</dbReference>
<reference evidence="10 12" key="2">
    <citation type="journal article" date="2013" name="Nature">
        <title>Insights into bilaterian evolution from three spiralian genomes.</title>
        <authorList>
            <person name="Simakov O."/>
            <person name="Marletaz F."/>
            <person name="Cho S.J."/>
            <person name="Edsinger-Gonzales E."/>
            <person name="Havlak P."/>
            <person name="Hellsten U."/>
            <person name="Kuo D.H."/>
            <person name="Larsson T."/>
            <person name="Lv J."/>
            <person name="Arendt D."/>
            <person name="Savage R."/>
            <person name="Osoegawa K."/>
            <person name="de Jong P."/>
            <person name="Grimwood J."/>
            <person name="Chapman J.A."/>
            <person name="Shapiro H."/>
            <person name="Aerts A."/>
            <person name="Otillar R.P."/>
            <person name="Terry A.Y."/>
            <person name="Boore J.L."/>
            <person name="Grigoriev I.V."/>
            <person name="Lindberg D.R."/>
            <person name="Seaver E.C."/>
            <person name="Weisblat D.A."/>
            <person name="Putnam N.H."/>
            <person name="Rokhsar D.S."/>
        </authorList>
    </citation>
    <scope>NUCLEOTIDE SEQUENCE</scope>
</reference>
<dbReference type="AlphaFoldDB" id="T1G356"/>
<comment type="catalytic activity">
    <reaction evidence="1 6">
        <text>Thiol-dependent hydrolysis of ester, thioester, amide, peptide and isopeptide bonds formed by the C-terminal Gly of ubiquitin (a 76-residue protein attached to proteins as an intracellular targeting signal).</text>
        <dbReference type="EC" id="3.4.19.12"/>
    </reaction>
</comment>
<evidence type="ECO:0000256" key="2">
    <source>
        <dbReference type="ARBA" id="ARBA00022723"/>
    </source>
</evidence>
<dbReference type="InParanoid" id="T1G356"/>
<dbReference type="EMBL" id="AMQM01003911">
    <property type="status" value="NOT_ANNOTATED_CDS"/>
    <property type="molecule type" value="Genomic_DNA"/>
</dbReference>
<dbReference type="SMART" id="SM00290">
    <property type="entry name" value="ZnF_UBP"/>
    <property type="match status" value="1"/>
</dbReference>
<dbReference type="InterPro" id="IPR038765">
    <property type="entry name" value="Papain-like_cys_pep_sf"/>
</dbReference>
<dbReference type="Pfam" id="PF00443">
    <property type="entry name" value="UCH"/>
    <property type="match status" value="1"/>
</dbReference>
<dbReference type="CDD" id="cd02257">
    <property type="entry name" value="Peptidase_C19"/>
    <property type="match status" value="1"/>
</dbReference>
<dbReference type="EMBL" id="KB096365">
    <property type="protein sequence ID" value="ESO05296.1"/>
    <property type="molecule type" value="Genomic_DNA"/>
</dbReference>
<comment type="similarity">
    <text evidence="6">Belongs to the peptidase C19 family.</text>
</comment>
<keyword evidence="3 5" id="KW-0863">Zinc-finger</keyword>
<dbReference type="GO" id="GO:0006508">
    <property type="term" value="P:proteolysis"/>
    <property type="evidence" value="ECO:0007669"/>
    <property type="project" value="UniProtKB-KW"/>
</dbReference>
<feature type="region of interest" description="Disordered" evidence="7">
    <location>
        <begin position="640"/>
        <end position="663"/>
    </location>
</feature>
<dbReference type="PROSITE" id="PS50235">
    <property type="entry name" value="USP_3"/>
    <property type="match status" value="1"/>
</dbReference>
<evidence type="ECO:0000259" key="9">
    <source>
        <dbReference type="PROSITE" id="PS50271"/>
    </source>
</evidence>
<dbReference type="RefSeq" id="XP_009016611.1">
    <property type="nucleotide sequence ID" value="XM_009018363.1"/>
</dbReference>
<dbReference type="PROSITE" id="PS00972">
    <property type="entry name" value="USP_1"/>
    <property type="match status" value="1"/>
</dbReference>
<protein>
    <recommendedName>
        <fullName evidence="6">Ubiquitin carboxyl-terminal hydrolase</fullName>
        <ecNumber evidence="6">3.4.19.12</ecNumber>
    </recommendedName>
</protein>
<dbReference type="Proteomes" id="UP000015101">
    <property type="component" value="Unassembled WGS sequence"/>
</dbReference>
<keyword evidence="6" id="KW-0788">Thiol protease</keyword>
<reference evidence="12" key="1">
    <citation type="submission" date="2012-12" db="EMBL/GenBank/DDBJ databases">
        <authorList>
            <person name="Hellsten U."/>
            <person name="Grimwood J."/>
            <person name="Chapman J.A."/>
            <person name="Shapiro H."/>
            <person name="Aerts A."/>
            <person name="Otillar R.P."/>
            <person name="Terry A.Y."/>
            <person name="Boore J.L."/>
            <person name="Simakov O."/>
            <person name="Marletaz F."/>
            <person name="Cho S.-J."/>
            <person name="Edsinger-Gonzales E."/>
            <person name="Havlak P."/>
            <person name="Kuo D.-H."/>
            <person name="Larsson T."/>
            <person name="Lv J."/>
            <person name="Arendt D."/>
            <person name="Savage R."/>
            <person name="Osoegawa K."/>
            <person name="de Jong P."/>
            <person name="Lindberg D.R."/>
            <person name="Seaver E.C."/>
            <person name="Weisblat D.A."/>
            <person name="Putnam N.H."/>
            <person name="Grigoriev I.V."/>
            <person name="Rokhsar D.S."/>
        </authorList>
    </citation>
    <scope>NUCLEOTIDE SEQUENCE</scope>
</reference>
<dbReference type="GO" id="GO:0005634">
    <property type="term" value="C:nucleus"/>
    <property type="evidence" value="ECO:0000318"/>
    <property type="project" value="GO_Central"/>
</dbReference>
<dbReference type="InterPro" id="IPR050185">
    <property type="entry name" value="Ub_carboxyl-term_hydrolase"/>
</dbReference>
<keyword evidence="6" id="KW-0833">Ubl conjugation pathway</keyword>
<dbReference type="OrthoDB" id="21192at2759"/>
<feature type="domain" description="UBP-type" evidence="9">
    <location>
        <begin position="2"/>
        <end position="102"/>
    </location>
</feature>
<dbReference type="Pfam" id="PF02148">
    <property type="entry name" value="zf-UBP"/>
    <property type="match status" value="1"/>
</dbReference>
<gene>
    <name evidence="11" type="primary">20215504</name>
    <name evidence="10" type="ORF">HELRODRAFT_77936</name>
</gene>
<evidence type="ECO:0000313" key="12">
    <source>
        <dbReference type="Proteomes" id="UP000015101"/>
    </source>
</evidence>
<dbReference type="GO" id="GO:0008270">
    <property type="term" value="F:zinc ion binding"/>
    <property type="evidence" value="ECO:0007669"/>
    <property type="project" value="UniProtKB-KW"/>
</dbReference>
<dbReference type="GO" id="GO:0005829">
    <property type="term" value="C:cytosol"/>
    <property type="evidence" value="ECO:0000318"/>
    <property type="project" value="GO_Central"/>
</dbReference>
<dbReference type="CTD" id="20215504"/>
<dbReference type="GeneID" id="20215504"/>
<evidence type="ECO:0000256" key="4">
    <source>
        <dbReference type="ARBA" id="ARBA00022833"/>
    </source>
</evidence>
<proteinExistence type="inferred from homology"/>
<dbReference type="InterPro" id="IPR018200">
    <property type="entry name" value="USP_CS"/>
</dbReference>
<dbReference type="PANTHER" id="PTHR21646:SF5">
    <property type="entry name" value="UBIQUITIN CARBOXYL-TERMINAL HYDROLASE-RELATED"/>
    <property type="match status" value="1"/>
</dbReference>
<keyword evidence="6" id="KW-0645">Protease</keyword>
<dbReference type="Gene3D" id="3.30.40.10">
    <property type="entry name" value="Zinc/RING finger domain, C3HC4 (zinc finger)"/>
    <property type="match status" value="1"/>
</dbReference>
<keyword evidence="2" id="KW-0479">Metal-binding</keyword>
<evidence type="ECO:0000256" key="5">
    <source>
        <dbReference type="PROSITE-ProRule" id="PRU00502"/>
    </source>
</evidence>
<sequence>MNTCRHVQKVRLSSNHSVLDAQKWTCAVCSSSEDIWACLSCSHVGCGKYIEEHIKLHYNATKHPISMNVSQKYVYCYECDNYVLNDNAAGDVKILRNCLQAVSTQQHQNIQSNNPQHLNHSSSTVSLNEIACRRKVAYTELWFRRYYLLAHFFNKWKLKSSNLQSLLFLIISVSNVMHYEECKKVQIVHSLTKLLELYMCTPKRNNKRMRWQTSPVSPVRSSKKRKHFIPGAVGLQNLGNTCYMNSILQVLRNVHLLATSAEQTPASILEQNLYMVDTANVLSQNSVSSESADRLSVSSSTISSSSTTSYSATSLAASSQIDDCTSINEPSSIKLHYDRSLSHELNSLLRIMWSGKMSMVSPHKMLYAVWNIIPFFRGYSQQDAQEFLSEFLDKVQSEIDIKNSKNSNINGKSNYVSDAVKSKNEVEAAYKTNCPLVHCLTCGYHSSRKEAFMDLSLEFPIRFHTRTGSNRINSLCKLEEMLRQFMRIEKLDGKIYACEQCNLSSKEVTGPTIYTEAEKRFLINKLPSVLRLHLKRFMWSGRSSKGKISVNVAFPHHLDVSEFCHPDVITDSFHYNLSAVVMHHGRGFGSGHYTAYCWNNDADSWLHCNDAKMQKATLEDVQKAQAYILVYTKLPSNPHNANLQNSATSNKRNNTTFSESSPLCPPDVCPSSLMVSKKTTPRRSRIPKFADASRRLRVENQGLFSVKRTQTTIW</sequence>
<dbReference type="OMA" id="RYQCNGK"/>